<dbReference type="GO" id="GO:0071014">
    <property type="term" value="C:post-mRNA release spliceosomal complex"/>
    <property type="evidence" value="ECO:0007669"/>
    <property type="project" value="TreeGrafter"/>
</dbReference>
<evidence type="ECO:0000256" key="4">
    <source>
        <dbReference type="ARBA" id="ARBA00022728"/>
    </source>
</evidence>
<name>A0A7S2LGF2_9STRA</name>
<sequence length="1016" mass="115133">MNQALATLTTYPTFLSYEERLTKSPYNVMEWYNYLSDIDEALEAIHDKIKSESKKAVAVAGRSLTDAEVLSELQSLRKCRILVAERALALLPGSYKLWMMHLTFLRDTVLPVSNQQCNRQPYKIRCSNRNKRYRQAISAFERALVRMNKFPRIWLTYLDFVVESSVECNLSTVRRIWDRCLCALPATQHELIWSGYVKWVVSCVLIDGGDVNLNEMALRVLRRRCQFDPSTREELADMCSPIKTSLSQTNEEKDAINSDEKKIALDQQMKLSAVDLNRPGEAAKIYQDLLNEAEYMSPRGTTRHEMWQRLCELCSAYPTATKDAGVDFERIIRDALNKSDESSNFFNEVRGTLYLHLARYHTHAGLFNKVRSVYAEAISSVNTVRDFSLVFDASVRFEEGLCSALMEQMEPEELESTGAEAESKSGESNDVSGLSDLLPTTEEDSRNKTAELNWTLSRMELLLEKRPLMLNRVLLRQNPHNVGEWLKRGEMLQDTNKSNAIHALEEACKTVKSNLAVNGNPAQIWIQLARYYNDNEQIENAKETYQRGLKYKFNHLDNLATVHASNIDYLLELEEWDEALSAARRGVGSKTKLSHSVRAWITLLDLEEALGTIQTTKASYNQCLDAGMATLQICVNFTDFLWDRKCFEETFTVFERALDLFPQPEKRKHIWDVYLSKFNERYIAPFEASNETVESAKLERLRELYERSVTILPAKLSGEFFLRYAKLEEKHGLMQRALNVYERLCIAAPTSKEKFQAYQLYIIVASRGLGKVKTRPIYEAAIAALEDKEAAQICIQYAGLETDLGELQRARALWVYGAQMADPRRDVDYWKSWHSFEVENGNEETFREMLRVKRGVAAAFSTVNYNAAEMGAGVDEPKTLTDEEAFNMITQREGIKAANTSVGGFVSGTKRKAQEANLDTLERQAAKLREATSGTVGRGAVTADEGEIDLDEDEENSETEVEPTVGSNVENITTREVPAAVFGGLKEDASTGTGYNASENKMGALERLRAAAAANK</sequence>
<accession>A0A7S2LGF2</accession>
<dbReference type="AlphaFoldDB" id="A0A7S2LGF2"/>
<feature type="region of interest" description="Disordered" evidence="10">
    <location>
        <begin position="931"/>
        <end position="967"/>
    </location>
</feature>
<dbReference type="Pfam" id="PF23233">
    <property type="entry name" value="HAT_Syf1_CNRKL1_N"/>
    <property type="match status" value="1"/>
</dbReference>
<dbReference type="PANTHER" id="PTHR11246">
    <property type="entry name" value="PRE-MRNA SPLICING FACTOR"/>
    <property type="match status" value="1"/>
</dbReference>
<comment type="similarity">
    <text evidence="2">Belongs to the crooked-neck family.</text>
</comment>
<dbReference type="GO" id="GO:0071007">
    <property type="term" value="C:U2-type catalytic step 2 spliceosome"/>
    <property type="evidence" value="ECO:0007669"/>
    <property type="project" value="TreeGrafter"/>
</dbReference>
<dbReference type="InterPro" id="IPR056350">
    <property type="entry name" value="HAT_Syf1_central"/>
</dbReference>
<organism evidence="14">
    <name type="scientific">Leptocylindrus danicus</name>
    <dbReference type="NCBI Taxonomy" id="163516"/>
    <lineage>
        <taxon>Eukaryota</taxon>
        <taxon>Sar</taxon>
        <taxon>Stramenopiles</taxon>
        <taxon>Ochrophyta</taxon>
        <taxon>Bacillariophyta</taxon>
        <taxon>Coscinodiscophyceae</taxon>
        <taxon>Chaetocerotophycidae</taxon>
        <taxon>Leptocylindrales</taxon>
        <taxon>Leptocylindraceae</taxon>
        <taxon>Leptocylindrus</taxon>
    </lineage>
</organism>
<evidence type="ECO:0000256" key="7">
    <source>
        <dbReference type="ARBA" id="ARBA00023242"/>
    </source>
</evidence>
<dbReference type="SUPFAM" id="SSF48452">
    <property type="entry name" value="TPR-like"/>
    <property type="match status" value="4"/>
</dbReference>
<reference evidence="14" key="1">
    <citation type="submission" date="2021-01" db="EMBL/GenBank/DDBJ databases">
        <authorList>
            <person name="Corre E."/>
            <person name="Pelletier E."/>
            <person name="Niang G."/>
            <person name="Scheremetjew M."/>
            <person name="Finn R."/>
            <person name="Kale V."/>
            <person name="Holt S."/>
            <person name="Cochrane G."/>
            <person name="Meng A."/>
            <person name="Brown T."/>
            <person name="Cohen L."/>
        </authorList>
    </citation>
    <scope>NUCLEOTIDE SEQUENCE</scope>
    <source>
        <strain evidence="14">B650</strain>
    </source>
</reference>
<dbReference type="SMART" id="SM00386">
    <property type="entry name" value="HAT"/>
    <property type="match status" value="9"/>
</dbReference>
<dbReference type="InterPro" id="IPR045075">
    <property type="entry name" value="Syf1-like"/>
</dbReference>
<evidence type="ECO:0000256" key="1">
    <source>
        <dbReference type="ARBA" id="ARBA00004123"/>
    </source>
</evidence>
<evidence type="ECO:0000256" key="8">
    <source>
        <dbReference type="ARBA" id="ARBA00039472"/>
    </source>
</evidence>
<dbReference type="GO" id="GO:0000349">
    <property type="term" value="P:generation of catalytic spliceosome for first transesterification step"/>
    <property type="evidence" value="ECO:0007669"/>
    <property type="project" value="TreeGrafter"/>
</dbReference>
<evidence type="ECO:0000259" key="11">
    <source>
        <dbReference type="Pfam" id="PF23220"/>
    </source>
</evidence>
<evidence type="ECO:0000256" key="10">
    <source>
        <dbReference type="SAM" id="MobiDB-lite"/>
    </source>
</evidence>
<dbReference type="InterPro" id="IPR011990">
    <property type="entry name" value="TPR-like_helical_dom_sf"/>
</dbReference>
<dbReference type="Pfam" id="PF23220">
    <property type="entry name" value="HAT_Syf1_M"/>
    <property type="match status" value="1"/>
</dbReference>
<evidence type="ECO:0000259" key="13">
    <source>
        <dbReference type="Pfam" id="PF23233"/>
    </source>
</evidence>
<dbReference type="Pfam" id="PF23231">
    <property type="entry name" value="HAT_Syf1_CNRKL1_C"/>
    <property type="match status" value="1"/>
</dbReference>
<dbReference type="InterPro" id="IPR019734">
    <property type="entry name" value="TPR_rpt"/>
</dbReference>
<keyword evidence="9" id="KW-0802">TPR repeat</keyword>
<keyword evidence="5" id="KW-0677">Repeat</keyword>
<evidence type="ECO:0000256" key="6">
    <source>
        <dbReference type="ARBA" id="ARBA00023187"/>
    </source>
</evidence>
<feature type="domain" description="Pre-mRNA-splicing factor Syf1-like N-terminal HAT-repeats" evidence="13">
    <location>
        <begin position="78"/>
        <end position="229"/>
    </location>
</feature>
<evidence type="ECO:0000259" key="12">
    <source>
        <dbReference type="Pfam" id="PF23231"/>
    </source>
</evidence>
<feature type="domain" description="Pre-mRNA-splicing factor SYF1 central HAT repeats" evidence="11">
    <location>
        <begin position="276"/>
        <end position="511"/>
    </location>
</feature>
<comment type="subcellular location">
    <subcellularLocation>
        <location evidence="1">Nucleus</location>
    </subcellularLocation>
</comment>
<keyword evidence="4" id="KW-0747">Spliceosome</keyword>
<evidence type="ECO:0000256" key="2">
    <source>
        <dbReference type="ARBA" id="ARBA00008644"/>
    </source>
</evidence>
<protein>
    <recommendedName>
        <fullName evidence="8">Pre-mRNA-splicing factor SYF1</fullName>
    </recommendedName>
</protein>
<feature type="compositionally biased region" description="Acidic residues" evidence="10">
    <location>
        <begin position="944"/>
        <end position="961"/>
    </location>
</feature>
<feature type="region of interest" description="Disordered" evidence="10">
    <location>
        <begin position="410"/>
        <end position="446"/>
    </location>
</feature>
<dbReference type="PROSITE" id="PS50005">
    <property type="entry name" value="TPR"/>
    <property type="match status" value="1"/>
</dbReference>
<dbReference type="Gene3D" id="1.25.40.10">
    <property type="entry name" value="Tetratricopeptide repeat domain"/>
    <property type="match status" value="3"/>
</dbReference>
<evidence type="ECO:0000256" key="9">
    <source>
        <dbReference type="PROSITE-ProRule" id="PRU00339"/>
    </source>
</evidence>
<feature type="repeat" description="TPR" evidence="9">
    <location>
        <begin position="522"/>
        <end position="555"/>
    </location>
</feature>
<proteinExistence type="inferred from homology"/>
<dbReference type="InterPro" id="IPR055433">
    <property type="entry name" value="HAT_Syf1-like_N"/>
</dbReference>
<feature type="domain" description="Pre-mRNA-splicing factor Syf1/CRNKL1-like C-terminal HAT-repeats" evidence="12">
    <location>
        <begin position="518"/>
        <end position="883"/>
    </location>
</feature>
<dbReference type="InterPro" id="IPR055430">
    <property type="entry name" value="HAT_Syf1_CNRKL1_C"/>
</dbReference>
<dbReference type="GO" id="GO:0000974">
    <property type="term" value="C:Prp19 complex"/>
    <property type="evidence" value="ECO:0007669"/>
    <property type="project" value="TreeGrafter"/>
</dbReference>
<dbReference type="InterPro" id="IPR003107">
    <property type="entry name" value="HAT"/>
</dbReference>
<keyword evidence="7" id="KW-0539">Nucleus</keyword>
<dbReference type="EMBL" id="HBGY01029389">
    <property type="protein sequence ID" value="CAD9605749.1"/>
    <property type="molecule type" value="Transcribed_RNA"/>
</dbReference>
<evidence type="ECO:0000256" key="5">
    <source>
        <dbReference type="ARBA" id="ARBA00022737"/>
    </source>
</evidence>
<evidence type="ECO:0000313" key="14">
    <source>
        <dbReference type="EMBL" id="CAD9605749.1"/>
    </source>
</evidence>
<evidence type="ECO:0000256" key="3">
    <source>
        <dbReference type="ARBA" id="ARBA00022664"/>
    </source>
</evidence>
<keyword evidence="3" id="KW-0507">mRNA processing</keyword>
<dbReference type="PANTHER" id="PTHR11246:SF5">
    <property type="entry name" value="PRE-MRNA-SPLICING FACTOR SYF1"/>
    <property type="match status" value="1"/>
</dbReference>
<keyword evidence="6" id="KW-0508">mRNA splicing</keyword>
<gene>
    <name evidence="14" type="ORF">LDAN0321_LOCUS18229</name>
</gene>